<evidence type="ECO:0000256" key="2">
    <source>
        <dbReference type="ARBA" id="ARBA00022448"/>
    </source>
</evidence>
<dbReference type="InterPro" id="IPR036388">
    <property type="entry name" value="WH-like_DNA-bd_sf"/>
</dbReference>
<dbReference type="GO" id="GO:0022857">
    <property type="term" value="F:transmembrane transporter activity"/>
    <property type="evidence" value="ECO:0007669"/>
    <property type="project" value="UniProtKB-ARBA"/>
</dbReference>
<dbReference type="InterPro" id="IPR027417">
    <property type="entry name" value="P-loop_NTPase"/>
</dbReference>
<dbReference type="SMART" id="SM00387">
    <property type="entry name" value="HATPase_c"/>
    <property type="match status" value="1"/>
</dbReference>
<feature type="transmembrane region" description="Helical" evidence="14">
    <location>
        <begin position="841"/>
        <end position="864"/>
    </location>
</feature>
<dbReference type="SUPFAM" id="SSF46894">
    <property type="entry name" value="C-terminal effector domain of the bipartite response regulators"/>
    <property type="match status" value="1"/>
</dbReference>
<dbReference type="GO" id="GO:0016887">
    <property type="term" value="F:ATP hydrolysis activity"/>
    <property type="evidence" value="ECO:0007669"/>
    <property type="project" value="InterPro"/>
</dbReference>
<dbReference type="GO" id="GO:0098796">
    <property type="term" value="C:membrane protein complex"/>
    <property type="evidence" value="ECO:0007669"/>
    <property type="project" value="UniProtKB-ARBA"/>
</dbReference>
<dbReference type="Pfam" id="PF02687">
    <property type="entry name" value="FtsX"/>
    <property type="match status" value="1"/>
</dbReference>
<keyword evidence="9 13" id="KW-0238">DNA-binding</keyword>
<evidence type="ECO:0000259" key="17">
    <source>
        <dbReference type="PROSITE" id="PS50893"/>
    </source>
</evidence>
<feature type="transmembrane region" description="Helical" evidence="14">
    <location>
        <begin position="937"/>
        <end position="958"/>
    </location>
</feature>
<dbReference type="CDD" id="cd00082">
    <property type="entry name" value="HisKA"/>
    <property type="match status" value="1"/>
</dbReference>
<dbReference type="PROSITE" id="PS50110">
    <property type="entry name" value="RESPONSE_REGULATORY"/>
    <property type="match status" value="1"/>
</dbReference>
<evidence type="ECO:0000256" key="14">
    <source>
        <dbReference type="SAM" id="Phobius"/>
    </source>
</evidence>
<keyword evidence="7" id="KW-0067">ATP-binding</keyword>
<evidence type="ECO:0000259" key="18">
    <source>
        <dbReference type="PROSITE" id="PS51755"/>
    </source>
</evidence>
<evidence type="ECO:0000256" key="9">
    <source>
        <dbReference type="ARBA" id="ARBA00023125"/>
    </source>
</evidence>
<dbReference type="SMART" id="SM00382">
    <property type="entry name" value="AAA"/>
    <property type="match status" value="1"/>
</dbReference>
<dbReference type="FunFam" id="3.40.50.300:FF:000032">
    <property type="entry name" value="Export ABC transporter ATP-binding protein"/>
    <property type="match status" value="1"/>
</dbReference>
<dbReference type="InterPro" id="IPR003838">
    <property type="entry name" value="ABC3_permease_C"/>
</dbReference>
<dbReference type="InterPro" id="IPR016032">
    <property type="entry name" value="Sig_transdc_resp-reg_C-effctor"/>
</dbReference>
<sequence>MNKIMIVEDDAKIAELLKSHIQKYGDEAIVVDNFGRVFESFQEQLPQVVLLDVNLPSYDGYYWCRQIRTVSTCPIIFISARSGEMDQVMALESGADDYITKPFHYEIVMAKIRSQIRRVYGDYATKERILEREGLSLYPERMELRLKEHSILLTRKESLLMETLMHHYPRIASRETILDKLWDDYSYVDDNALSVNVTRLRKKLADLGIDEAIETLRGMLAILFICWLDGYDHMLTGLYALFLGICLLLSYLTYRYVRLRPFYQYLTSPSDVPPQDLKSSSAPLATALTGFVDAQHRRHRERERVWEEQRRQHLTFMNQWVHQMKTPLSVIELITQDGDDERLASIAEESDRLRHGVDMVLYMARRDTFAQDFHIDRVPLRELVNEVIRDNRRSFIRHYVYPEIVIDASLTAETDAKWLRFIIQQLISNAITYSAGSKTKVTFSAYAQNKAVILSIEDRGVGIPESDLKRVFDPFFTGENGRTFKESTGMGLYLVKEVAELLHHQVEMESELSNLCKTYNAKMPFEALSDINLTIEKGEFVGIMGPSGSGKTTLLNLVSTIDEPTSGEVLVDGTDPHRMNPDELALFRRRRLGFIFQSFNLLSTLTVKENILLPLTLEGVSLDQMNRLLEPIAVQLGLTSILDKRTYEISGGQAQRTAIARALIHSPKLVLADEPTGNLDSKSARDVMELLTKMNKQQASTMMLVTHDAMAASYCDRVVFIKDGKFHNEITQGGNREFAFNNVIRNKRVYLAHFLSCSFSVLVFFIYALLLFHPDLQGQLTSTSRTISELATNGMRISQYAIFIFSFFFCLYSGSVFLQTRKREFGILMMHGMSPRQLRRLVFTENTLIGGASIITGIIAGLIFTKVILLVIAKLLVIQAGLTFYVPMQAIGLTVAAFVLMFGAVALVTSRIVRSGRLADLFQAQEKPKPEPKPSPLLSILAVLLILAGYGTVMYYVSNRNYSLALLLTGVVLVTTGTYFLFAQLSVYVIRGLKRKERVFFRRTNLLTLSQLAYRMKDNATMFFMIAIISAIAFTGIGTVLAMDHPGLEEMENPYAYMYKNSLSMEREQQDISLIKKKLDEHGFAYQSQTVHGKRLWNRYTLVKQSEYDAVARMQGKQQSGELADGESLIHPGSLYEANQIAAKKESLPDSLLLQPNETWEKFVSVKRYVSAVVLPDQAYTVVVNDHTFDAVPQEEDSLIHFTLFNVPQWKDTRDISGELAAEIGKGPMGRYEFTSLVLNWLNMKQTNGLLFIISAMVGVVFFTFAASLLYFRLYADMERDREQYRRITQLGLLRRELRSIVTKQLLLMFFLPIGLALLHSGVAFLALQQLVDFSVWTNSLFIFLSFIGYRIGSGVELDEGIRGMTYFDRARKLSKGFLLISAGERFLLKARIELLCKKKQISRKDLVEGLITQAHFANILAGRYPFADDLAEHMAVRLGIPVTYLTAAAATDEETLQRAEHIFQKMSGQAVSGSYVETLEDRDDTLVVELTTSLMKAVYYQQMNDQIAYDYLHQSYLNHYLEKYGRPDEVDLPAPLKKALLLYKIQHYRSKGRYYDVMNDVNRLSSLVEPGTEIWLTAQSIRMEACVLLKEFEQAKQVFEQTMRQIVDDRLYHRLSGLYVAYSGYCFAMGLVQEALRALSMAEANLVYLEQPGDVVTTIMNNRIVMLTMTGEPDKALEEIIRFEAMIAKEPGETQRALEPVTTIYRCEAAYASKNWGLLAQGIERLRLICGSIDQEMALVFYESQLALAQGDAERVQSLALECLPYFESTQHVQRLEQLYEALAVISEEGRRYKESSLYYRKLVYLLRENGGRGPSRPI</sequence>
<keyword evidence="3" id="KW-1003">Cell membrane</keyword>
<evidence type="ECO:0000256" key="8">
    <source>
        <dbReference type="ARBA" id="ARBA00022989"/>
    </source>
</evidence>
<dbReference type="GO" id="GO:0003677">
    <property type="term" value="F:DNA binding"/>
    <property type="evidence" value="ECO:0007669"/>
    <property type="project" value="UniProtKB-UniRule"/>
</dbReference>
<keyword evidence="2" id="KW-0813">Transport</keyword>
<dbReference type="CDD" id="cd03255">
    <property type="entry name" value="ABC_MJ0796_LolCDE_FtsE"/>
    <property type="match status" value="1"/>
</dbReference>
<dbReference type="InterPro" id="IPR005467">
    <property type="entry name" value="His_kinase_dom"/>
</dbReference>
<dbReference type="InterPro" id="IPR003661">
    <property type="entry name" value="HisK_dim/P_dom"/>
</dbReference>
<evidence type="ECO:0000256" key="10">
    <source>
        <dbReference type="ARBA" id="ARBA00023136"/>
    </source>
</evidence>
<evidence type="ECO:0000313" key="20">
    <source>
        <dbReference type="Proteomes" id="UP000078284"/>
    </source>
</evidence>
<comment type="similarity">
    <text evidence="11">Belongs to the ABC transporter superfamily. Macrolide exporter (TC 3.A.1.122) family.</text>
</comment>
<evidence type="ECO:0000313" key="19">
    <source>
        <dbReference type="EMBL" id="OAO89124.1"/>
    </source>
</evidence>
<feature type="modified residue" description="4-aspartylphosphate" evidence="12">
    <location>
        <position position="52"/>
    </location>
</feature>
<evidence type="ECO:0000256" key="6">
    <source>
        <dbReference type="ARBA" id="ARBA00022741"/>
    </source>
</evidence>
<keyword evidence="10 14" id="KW-0472">Membrane</keyword>
<reference evidence="20" key="1">
    <citation type="journal article" date="2016" name="Proc. Natl. Acad. Sci. U.S.A.">
        <title>Chromosome-level assembly of Arabidopsis thaliana Ler reveals the extent of translocation and inversion polymorphisms.</title>
        <authorList>
            <person name="Zapata L."/>
            <person name="Ding J."/>
            <person name="Willing E.M."/>
            <person name="Hartwig B."/>
            <person name="Bezdan D."/>
            <person name="Jiao W.B."/>
            <person name="Patel V."/>
            <person name="Velikkakam James G."/>
            <person name="Koornneef M."/>
            <person name="Ossowski S."/>
            <person name="Schneeberger K."/>
        </authorList>
    </citation>
    <scope>NUCLEOTIDE SEQUENCE [LARGE SCALE GENOMIC DNA]</scope>
    <source>
        <strain evidence="20">cv. Landsberg erecta</strain>
    </source>
</reference>
<dbReference type="PROSITE" id="PS51755">
    <property type="entry name" value="OMPR_PHOB"/>
    <property type="match status" value="1"/>
</dbReference>
<dbReference type="PANTHER" id="PTHR46795:SF2">
    <property type="entry name" value="ABC TRANSPORTER, PERMEASE PROTEIN"/>
    <property type="match status" value="1"/>
</dbReference>
<dbReference type="SUPFAM" id="SSF52540">
    <property type="entry name" value="P-loop containing nucleoside triphosphate hydrolases"/>
    <property type="match status" value="1"/>
</dbReference>
<dbReference type="GO" id="GO:0006355">
    <property type="term" value="P:regulation of DNA-templated transcription"/>
    <property type="evidence" value="ECO:0007669"/>
    <property type="project" value="InterPro"/>
</dbReference>
<feature type="transmembrane region" description="Helical" evidence="14">
    <location>
        <begin position="236"/>
        <end position="254"/>
    </location>
</feature>
<dbReference type="Gene3D" id="3.40.50.300">
    <property type="entry name" value="P-loop containing nucleotide triphosphate hydrolases"/>
    <property type="match status" value="1"/>
</dbReference>
<dbReference type="Gene3D" id="3.30.565.10">
    <property type="entry name" value="Histidine kinase-like ATPase, C-terminal domain"/>
    <property type="match status" value="1"/>
</dbReference>
<comment type="caution">
    <text evidence="19">The sequence shown here is derived from an EMBL/GenBank/DDBJ whole genome shotgun (WGS) entry which is preliminary data.</text>
</comment>
<dbReference type="ExpressionAtlas" id="A0A178U797">
    <property type="expression patterns" value="baseline and differential"/>
</dbReference>
<evidence type="ECO:0000256" key="12">
    <source>
        <dbReference type="PROSITE-ProRule" id="PRU00169"/>
    </source>
</evidence>
<feature type="transmembrane region" description="Helical" evidence="14">
    <location>
        <begin position="1022"/>
        <end position="1043"/>
    </location>
</feature>
<feature type="transmembrane region" description="Helical" evidence="14">
    <location>
        <begin position="1306"/>
        <end position="1328"/>
    </location>
</feature>
<dbReference type="Pfam" id="PF02518">
    <property type="entry name" value="HATPase_c"/>
    <property type="match status" value="1"/>
</dbReference>
<name>A0A178U797_ARATH</name>
<organism evidence="19 20">
    <name type="scientific">Arabidopsis thaliana</name>
    <name type="common">Mouse-ear cress</name>
    <dbReference type="NCBI Taxonomy" id="3702"/>
    <lineage>
        <taxon>Eukaryota</taxon>
        <taxon>Viridiplantae</taxon>
        <taxon>Streptophyta</taxon>
        <taxon>Embryophyta</taxon>
        <taxon>Tracheophyta</taxon>
        <taxon>Spermatophyta</taxon>
        <taxon>Magnoliopsida</taxon>
        <taxon>eudicotyledons</taxon>
        <taxon>Gunneridae</taxon>
        <taxon>Pentapetalae</taxon>
        <taxon>rosids</taxon>
        <taxon>malvids</taxon>
        <taxon>Brassicales</taxon>
        <taxon>Brassicaceae</taxon>
        <taxon>Camelineae</taxon>
        <taxon>Arabidopsis</taxon>
    </lineage>
</organism>
<dbReference type="CDD" id="cd00383">
    <property type="entry name" value="trans_reg_C"/>
    <property type="match status" value="1"/>
</dbReference>
<feature type="domain" description="Response regulatory" evidence="16">
    <location>
        <begin position="3"/>
        <end position="116"/>
    </location>
</feature>
<dbReference type="Gene3D" id="1.10.10.10">
    <property type="entry name" value="Winged helix-like DNA-binding domain superfamily/Winged helix DNA-binding domain"/>
    <property type="match status" value="1"/>
</dbReference>
<dbReference type="EMBL" id="LUHQ01000022">
    <property type="protein sequence ID" value="OAO89124.1"/>
    <property type="molecule type" value="Genomic_DNA"/>
</dbReference>
<dbReference type="PRINTS" id="PR00344">
    <property type="entry name" value="BCTRLSENSOR"/>
</dbReference>
<dbReference type="InterPro" id="IPR052536">
    <property type="entry name" value="ABC-4_Integral_Memb_Prot"/>
</dbReference>
<feature type="DNA-binding region" description="OmpR/PhoB-type" evidence="13">
    <location>
        <begin position="127"/>
        <end position="225"/>
    </location>
</feature>
<evidence type="ECO:0000256" key="3">
    <source>
        <dbReference type="ARBA" id="ARBA00022475"/>
    </source>
</evidence>
<evidence type="ECO:0000259" key="15">
    <source>
        <dbReference type="PROSITE" id="PS50109"/>
    </source>
</evidence>
<dbReference type="InterPro" id="IPR003593">
    <property type="entry name" value="AAA+_ATPase"/>
</dbReference>
<dbReference type="InterPro" id="IPR004358">
    <property type="entry name" value="Sig_transdc_His_kin-like_C"/>
</dbReference>
<keyword evidence="8 14" id="KW-1133">Transmembrane helix</keyword>
<dbReference type="SMART" id="SM00862">
    <property type="entry name" value="Trans_reg_C"/>
    <property type="match status" value="1"/>
</dbReference>
<evidence type="ECO:0000256" key="5">
    <source>
        <dbReference type="ARBA" id="ARBA00022692"/>
    </source>
</evidence>
<evidence type="ECO:0000259" key="16">
    <source>
        <dbReference type="PROSITE" id="PS50110"/>
    </source>
</evidence>
<evidence type="ECO:0000256" key="7">
    <source>
        <dbReference type="ARBA" id="ARBA00022840"/>
    </source>
</evidence>
<dbReference type="InterPro" id="IPR001789">
    <property type="entry name" value="Sig_transdc_resp-reg_receiver"/>
</dbReference>
<accession>A0A178U797</accession>
<dbReference type="Gene3D" id="6.10.250.690">
    <property type="match status" value="1"/>
</dbReference>
<dbReference type="PROSITE" id="PS50109">
    <property type="entry name" value="HIS_KIN"/>
    <property type="match status" value="1"/>
</dbReference>
<dbReference type="InterPro" id="IPR017911">
    <property type="entry name" value="MacB-like_ATP-bd"/>
</dbReference>
<feature type="domain" description="OmpR/PhoB-type" evidence="18">
    <location>
        <begin position="127"/>
        <end position="225"/>
    </location>
</feature>
<comment type="subcellular location">
    <subcellularLocation>
        <location evidence="1">Cell inner membrane</location>
        <topology evidence="1">Multi-pass membrane protein</topology>
    </subcellularLocation>
</comment>
<evidence type="ECO:0000256" key="13">
    <source>
        <dbReference type="PROSITE-ProRule" id="PRU01091"/>
    </source>
</evidence>
<feature type="transmembrane region" description="Helical" evidence="14">
    <location>
        <begin position="750"/>
        <end position="772"/>
    </location>
</feature>
<dbReference type="Proteomes" id="UP000078284">
    <property type="component" value="Unassembled WGS sequence"/>
</dbReference>
<evidence type="ECO:0000256" key="4">
    <source>
        <dbReference type="ARBA" id="ARBA00022553"/>
    </source>
</evidence>
<dbReference type="PROSITE" id="PS50893">
    <property type="entry name" value="ABC_TRANSPORTER_2"/>
    <property type="match status" value="1"/>
</dbReference>
<feature type="domain" description="ABC transporter" evidence="17">
    <location>
        <begin position="510"/>
        <end position="748"/>
    </location>
</feature>
<dbReference type="Pfam" id="PF00072">
    <property type="entry name" value="Response_reg"/>
    <property type="match status" value="1"/>
</dbReference>
<dbReference type="GO" id="GO:0005524">
    <property type="term" value="F:ATP binding"/>
    <property type="evidence" value="ECO:0007669"/>
    <property type="project" value="UniProtKB-KW"/>
</dbReference>
<dbReference type="GO" id="GO:0005886">
    <property type="term" value="C:plasma membrane"/>
    <property type="evidence" value="ECO:0007669"/>
    <property type="project" value="UniProtKB-SubCell"/>
</dbReference>
<dbReference type="InterPro" id="IPR011006">
    <property type="entry name" value="CheY-like_superfamily"/>
</dbReference>
<feature type="domain" description="Histidine kinase" evidence="15">
    <location>
        <begin position="319"/>
        <end position="527"/>
    </location>
</feature>
<dbReference type="GO" id="GO:0000155">
    <property type="term" value="F:phosphorelay sensor kinase activity"/>
    <property type="evidence" value="ECO:0007669"/>
    <property type="project" value="InterPro"/>
</dbReference>
<dbReference type="InterPro" id="IPR003439">
    <property type="entry name" value="ABC_transporter-like_ATP-bd"/>
</dbReference>
<dbReference type="CDD" id="cd18159">
    <property type="entry name" value="REC_OmpR_NsrR-like"/>
    <property type="match status" value="1"/>
</dbReference>
<feature type="transmembrane region" description="Helical" evidence="14">
    <location>
        <begin position="964"/>
        <end position="990"/>
    </location>
</feature>
<dbReference type="SUPFAM" id="SSF52172">
    <property type="entry name" value="CheY-like"/>
    <property type="match status" value="1"/>
</dbReference>
<dbReference type="InterPro" id="IPR036890">
    <property type="entry name" value="HATPase_C_sf"/>
</dbReference>
<evidence type="ECO:0000256" key="1">
    <source>
        <dbReference type="ARBA" id="ARBA00004429"/>
    </source>
</evidence>
<gene>
    <name evidence="19" type="ORF">AXX17_ATUG04120</name>
</gene>
<feature type="transmembrane region" description="Helical" evidence="14">
    <location>
        <begin position="800"/>
        <end position="820"/>
    </location>
</feature>
<protein>
    <submittedName>
        <fullName evidence="19">Uncharacterized protein</fullName>
    </submittedName>
</protein>
<evidence type="ECO:0000256" key="11">
    <source>
        <dbReference type="ARBA" id="ARBA00038388"/>
    </source>
</evidence>
<keyword evidence="5 14" id="KW-0812">Transmembrane</keyword>
<dbReference type="SMART" id="SM00448">
    <property type="entry name" value="REC"/>
    <property type="match status" value="1"/>
</dbReference>
<feature type="transmembrane region" description="Helical" evidence="14">
    <location>
        <begin position="1249"/>
        <end position="1272"/>
    </location>
</feature>
<keyword evidence="4 12" id="KW-0597">Phosphoprotein</keyword>
<dbReference type="SUPFAM" id="SSF55874">
    <property type="entry name" value="ATPase domain of HSP90 chaperone/DNA topoisomerase II/histidine kinase"/>
    <property type="match status" value="1"/>
</dbReference>
<dbReference type="Gene3D" id="3.40.50.2300">
    <property type="match status" value="1"/>
</dbReference>
<proteinExistence type="inferred from homology"/>
<dbReference type="Pfam" id="PF00486">
    <property type="entry name" value="Trans_reg_C"/>
    <property type="match status" value="1"/>
</dbReference>
<dbReference type="InterPro" id="IPR003594">
    <property type="entry name" value="HATPase_dom"/>
</dbReference>
<dbReference type="Pfam" id="PF00005">
    <property type="entry name" value="ABC_tran"/>
    <property type="match status" value="1"/>
</dbReference>
<keyword evidence="6" id="KW-0547">Nucleotide-binding</keyword>
<dbReference type="PANTHER" id="PTHR46795">
    <property type="entry name" value="ABC TRANSPORTER PERMEASE-RELATED-RELATED"/>
    <property type="match status" value="1"/>
</dbReference>
<feature type="transmembrane region" description="Helical" evidence="14">
    <location>
        <begin position="884"/>
        <end position="908"/>
    </location>
</feature>
<dbReference type="InterPro" id="IPR001867">
    <property type="entry name" value="OmpR/PhoB-type_DNA-bd"/>
</dbReference>